<reference evidence="2 3" key="1">
    <citation type="journal article" date="2019" name="Int. J. Syst. Evol. Microbiol.">
        <title>The Global Catalogue of Microorganisms (GCM) 10K type strain sequencing project: providing services to taxonomists for standard genome sequencing and annotation.</title>
        <authorList>
            <consortium name="The Broad Institute Genomics Platform"/>
            <consortium name="The Broad Institute Genome Sequencing Center for Infectious Disease"/>
            <person name="Wu L."/>
            <person name="Ma J."/>
        </authorList>
    </citation>
    <scope>NUCLEOTIDE SEQUENCE [LARGE SCALE GENOMIC DNA]</scope>
    <source>
        <strain evidence="2 3">CGMCC 1.12553</strain>
    </source>
</reference>
<accession>A0ABD5PFS7</accession>
<feature type="transmembrane region" description="Helical" evidence="1">
    <location>
        <begin position="337"/>
        <end position="355"/>
    </location>
</feature>
<evidence type="ECO:0000313" key="3">
    <source>
        <dbReference type="Proteomes" id="UP001595921"/>
    </source>
</evidence>
<evidence type="ECO:0000313" key="2">
    <source>
        <dbReference type="EMBL" id="MFC4359500.1"/>
    </source>
</evidence>
<sequence>MTPYDHLQRRDWGAAFGLLLFVALMTAGYYYNVTFVQLGLIDLGVRLVGMSRAAVSVWMAVLALLTFVVAVGFGVLMDRRGWSTNLRAKLRVLFLVVVVQLALTLAAPTVRTVPAFAAWILAASVALGVGFPASFSLAIDCVPVPDRGPVAAVITAITYGAANAYPVEWSIDAFSRLMVVAMVPGVLVLGLLVSGRVRPVERLLDDLSGRHRRHGTGRFCRESPVETRSVGFLAPVMLMFGVFFVDSLGFLRIIETPALILTAWQSPSMETRLLIAAAHVVGAVVAGVLYVNFDLEWLFLWVFALFSVTYVFYTSDLRLAAWLPASGVGSGSVLNPAFYSLTVSVYTTLNFALWPDLSTAETVGTRTAVGVGMAGWLATFCSTAAALYLDGAAVPLLTHLNLVQALALLLVFGLAVALYARRTVQVARTGREGSP</sequence>
<feature type="transmembrane region" description="Helical" evidence="1">
    <location>
        <begin position="150"/>
        <end position="167"/>
    </location>
</feature>
<feature type="transmembrane region" description="Helical" evidence="1">
    <location>
        <begin position="230"/>
        <end position="253"/>
    </location>
</feature>
<evidence type="ECO:0000256" key="1">
    <source>
        <dbReference type="SAM" id="Phobius"/>
    </source>
</evidence>
<keyword evidence="1" id="KW-0812">Transmembrane</keyword>
<feature type="transmembrane region" description="Helical" evidence="1">
    <location>
        <begin position="173"/>
        <end position="193"/>
    </location>
</feature>
<feature type="transmembrane region" description="Helical" evidence="1">
    <location>
        <begin position="298"/>
        <end position="317"/>
    </location>
</feature>
<dbReference type="RefSeq" id="WP_267621696.1">
    <property type="nucleotide sequence ID" value="NZ_JAODIW010000006.1"/>
</dbReference>
<proteinExistence type="predicted"/>
<organism evidence="2 3">
    <name type="scientific">Halobium salinum</name>
    <dbReference type="NCBI Taxonomy" id="1364940"/>
    <lineage>
        <taxon>Archaea</taxon>
        <taxon>Methanobacteriati</taxon>
        <taxon>Methanobacteriota</taxon>
        <taxon>Stenosarchaea group</taxon>
        <taxon>Halobacteria</taxon>
        <taxon>Halobacteriales</taxon>
        <taxon>Haloferacaceae</taxon>
        <taxon>Halobium</taxon>
    </lineage>
</organism>
<comment type="caution">
    <text evidence="2">The sequence shown here is derived from an EMBL/GenBank/DDBJ whole genome shotgun (WGS) entry which is preliminary data.</text>
</comment>
<feature type="transmembrane region" description="Helical" evidence="1">
    <location>
        <begin position="53"/>
        <end position="76"/>
    </location>
</feature>
<name>A0ABD5PFS7_9EURY</name>
<feature type="transmembrane region" description="Helical" evidence="1">
    <location>
        <begin position="273"/>
        <end position="291"/>
    </location>
</feature>
<dbReference type="Gene3D" id="1.20.1250.20">
    <property type="entry name" value="MFS general substrate transporter like domains"/>
    <property type="match status" value="1"/>
</dbReference>
<protein>
    <submittedName>
        <fullName evidence="2">MFS transporter</fullName>
    </submittedName>
</protein>
<feature type="transmembrane region" description="Helical" evidence="1">
    <location>
        <begin position="116"/>
        <end position="138"/>
    </location>
</feature>
<dbReference type="EMBL" id="JBHSDS010000008">
    <property type="protein sequence ID" value="MFC4359500.1"/>
    <property type="molecule type" value="Genomic_DNA"/>
</dbReference>
<feature type="transmembrane region" description="Helical" evidence="1">
    <location>
        <begin position="88"/>
        <end position="110"/>
    </location>
</feature>
<keyword evidence="1" id="KW-0472">Membrane</keyword>
<keyword evidence="3" id="KW-1185">Reference proteome</keyword>
<dbReference type="AlphaFoldDB" id="A0ABD5PFS7"/>
<feature type="transmembrane region" description="Helical" evidence="1">
    <location>
        <begin position="401"/>
        <end position="420"/>
    </location>
</feature>
<feature type="transmembrane region" description="Helical" evidence="1">
    <location>
        <begin position="367"/>
        <end position="389"/>
    </location>
</feature>
<dbReference type="Proteomes" id="UP001595921">
    <property type="component" value="Unassembled WGS sequence"/>
</dbReference>
<feature type="transmembrane region" description="Helical" evidence="1">
    <location>
        <begin position="12"/>
        <end position="33"/>
    </location>
</feature>
<gene>
    <name evidence="2" type="ORF">ACFO0N_16275</name>
</gene>
<dbReference type="SUPFAM" id="SSF103473">
    <property type="entry name" value="MFS general substrate transporter"/>
    <property type="match status" value="1"/>
</dbReference>
<dbReference type="InterPro" id="IPR036259">
    <property type="entry name" value="MFS_trans_sf"/>
</dbReference>
<keyword evidence="1" id="KW-1133">Transmembrane helix</keyword>